<evidence type="ECO:0000313" key="2">
    <source>
        <dbReference type="EMBL" id="CAL1570884.1"/>
    </source>
</evidence>
<protein>
    <submittedName>
        <fullName evidence="2">Uncharacterized protein</fullName>
    </submittedName>
</protein>
<evidence type="ECO:0000313" key="3">
    <source>
        <dbReference type="Proteomes" id="UP001497482"/>
    </source>
</evidence>
<dbReference type="EMBL" id="OZ035832">
    <property type="protein sequence ID" value="CAL1570884.1"/>
    <property type="molecule type" value="Genomic_DNA"/>
</dbReference>
<proteinExistence type="predicted"/>
<sequence>MKATQGKVCAEGRVKGLERGPGGMRRGGREHSAARLNRVNCSGVDNRGWQRVARVRGPGQGKEREAGHRQWMSVALTMAYRPQTPLQPPYCPPLLPRDLNSVTGQ</sequence>
<name>A0AAV2J049_KNICA</name>
<evidence type="ECO:0000256" key="1">
    <source>
        <dbReference type="SAM" id="MobiDB-lite"/>
    </source>
</evidence>
<keyword evidence="3" id="KW-1185">Reference proteome</keyword>
<dbReference type="AlphaFoldDB" id="A0AAV2J049"/>
<feature type="compositionally biased region" description="Pro residues" evidence="1">
    <location>
        <begin position="85"/>
        <end position="95"/>
    </location>
</feature>
<gene>
    <name evidence="2" type="ORF">KC01_LOCUS3094</name>
</gene>
<reference evidence="2 3" key="1">
    <citation type="submission" date="2024-04" db="EMBL/GenBank/DDBJ databases">
        <authorList>
            <person name="Waldvogel A.-M."/>
            <person name="Schoenle A."/>
        </authorList>
    </citation>
    <scope>NUCLEOTIDE SEQUENCE [LARGE SCALE GENOMIC DNA]</scope>
</reference>
<feature type="region of interest" description="Disordered" evidence="1">
    <location>
        <begin position="12"/>
        <end position="32"/>
    </location>
</feature>
<dbReference type="Proteomes" id="UP001497482">
    <property type="component" value="Chromosome 10"/>
</dbReference>
<feature type="region of interest" description="Disordered" evidence="1">
    <location>
        <begin position="85"/>
        <end position="105"/>
    </location>
</feature>
<organism evidence="2 3">
    <name type="scientific">Knipowitschia caucasica</name>
    <name type="common">Caucasian dwarf goby</name>
    <name type="synonym">Pomatoschistus caucasicus</name>
    <dbReference type="NCBI Taxonomy" id="637954"/>
    <lineage>
        <taxon>Eukaryota</taxon>
        <taxon>Metazoa</taxon>
        <taxon>Chordata</taxon>
        <taxon>Craniata</taxon>
        <taxon>Vertebrata</taxon>
        <taxon>Euteleostomi</taxon>
        <taxon>Actinopterygii</taxon>
        <taxon>Neopterygii</taxon>
        <taxon>Teleostei</taxon>
        <taxon>Neoteleostei</taxon>
        <taxon>Acanthomorphata</taxon>
        <taxon>Gobiaria</taxon>
        <taxon>Gobiiformes</taxon>
        <taxon>Gobioidei</taxon>
        <taxon>Gobiidae</taxon>
        <taxon>Gobiinae</taxon>
        <taxon>Knipowitschia</taxon>
    </lineage>
</organism>
<accession>A0AAV2J049</accession>